<comment type="caution">
    <text evidence="1">The sequence shown here is derived from an EMBL/GenBank/DDBJ whole genome shotgun (WGS) entry which is preliminary data.</text>
</comment>
<dbReference type="AlphaFoldDB" id="A0AAN6Z1U6"/>
<keyword evidence="2" id="KW-1185">Reference proteome</keyword>
<name>A0AAN6Z1U6_9PEZI</name>
<dbReference type="Proteomes" id="UP001302602">
    <property type="component" value="Unassembled WGS sequence"/>
</dbReference>
<protein>
    <submittedName>
        <fullName evidence="1">Uncharacterized protein</fullName>
    </submittedName>
</protein>
<sequence length="123" mass="13606">MPESLPSLTMMFLMFQSPAGEDNPMPTAMDNIRQGATAQCVVEVVLIFEWTENVATGFVVISIDDSAVIDATPNSLRDFVGNLAVRDARDARDDDIRMEFHQLQGTELIFQTAVACDTPRLQI</sequence>
<organism evidence="1 2">
    <name type="scientific">Parathielavia appendiculata</name>
    <dbReference type="NCBI Taxonomy" id="2587402"/>
    <lineage>
        <taxon>Eukaryota</taxon>
        <taxon>Fungi</taxon>
        <taxon>Dikarya</taxon>
        <taxon>Ascomycota</taxon>
        <taxon>Pezizomycotina</taxon>
        <taxon>Sordariomycetes</taxon>
        <taxon>Sordariomycetidae</taxon>
        <taxon>Sordariales</taxon>
        <taxon>Chaetomiaceae</taxon>
        <taxon>Parathielavia</taxon>
    </lineage>
</organism>
<reference evidence="1" key="2">
    <citation type="submission" date="2023-05" db="EMBL/GenBank/DDBJ databases">
        <authorList>
            <consortium name="Lawrence Berkeley National Laboratory"/>
            <person name="Steindorff A."/>
            <person name="Hensen N."/>
            <person name="Bonometti L."/>
            <person name="Westerberg I."/>
            <person name="Brannstrom I.O."/>
            <person name="Guillou S."/>
            <person name="Cros-Aarteil S."/>
            <person name="Calhoun S."/>
            <person name="Haridas S."/>
            <person name="Kuo A."/>
            <person name="Mondo S."/>
            <person name="Pangilinan J."/>
            <person name="Riley R."/>
            <person name="Labutti K."/>
            <person name="Andreopoulos B."/>
            <person name="Lipzen A."/>
            <person name="Chen C."/>
            <person name="Yanf M."/>
            <person name="Daum C."/>
            <person name="Ng V."/>
            <person name="Clum A."/>
            <person name="Ohm R."/>
            <person name="Martin F."/>
            <person name="Silar P."/>
            <person name="Natvig D."/>
            <person name="Lalanne C."/>
            <person name="Gautier V."/>
            <person name="Ament-Velasquez S.L."/>
            <person name="Kruys A."/>
            <person name="Hutchinson M.I."/>
            <person name="Powell A.J."/>
            <person name="Barry K."/>
            <person name="Miller A.N."/>
            <person name="Grigoriev I.V."/>
            <person name="Debuchy R."/>
            <person name="Gladieux P."/>
            <person name="Thoren M.H."/>
            <person name="Johannesson H."/>
        </authorList>
    </citation>
    <scope>NUCLEOTIDE SEQUENCE</scope>
    <source>
        <strain evidence="1">CBS 731.68</strain>
    </source>
</reference>
<accession>A0AAN6Z1U6</accession>
<gene>
    <name evidence="1" type="ORF">N657DRAFT_682057</name>
</gene>
<dbReference type="EMBL" id="MU853231">
    <property type="protein sequence ID" value="KAK4122256.1"/>
    <property type="molecule type" value="Genomic_DNA"/>
</dbReference>
<reference evidence="1" key="1">
    <citation type="journal article" date="2023" name="Mol. Phylogenet. Evol.">
        <title>Genome-scale phylogeny and comparative genomics of the fungal order Sordariales.</title>
        <authorList>
            <person name="Hensen N."/>
            <person name="Bonometti L."/>
            <person name="Westerberg I."/>
            <person name="Brannstrom I.O."/>
            <person name="Guillou S."/>
            <person name="Cros-Aarteil S."/>
            <person name="Calhoun S."/>
            <person name="Haridas S."/>
            <person name="Kuo A."/>
            <person name="Mondo S."/>
            <person name="Pangilinan J."/>
            <person name="Riley R."/>
            <person name="LaButti K."/>
            <person name="Andreopoulos B."/>
            <person name="Lipzen A."/>
            <person name="Chen C."/>
            <person name="Yan M."/>
            <person name="Daum C."/>
            <person name="Ng V."/>
            <person name="Clum A."/>
            <person name="Steindorff A."/>
            <person name="Ohm R.A."/>
            <person name="Martin F."/>
            <person name="Silar P."/>
            <person name="Natvig D.O."/>
            <person name="Lalanne C."/>
            <person name="Gautier V."/>
            <person name="Ament-Velasquez S.L."/>
            <person name="Kruys A."/>
            <person name="Hutchinson M.I."/>
            <person name="Powell A.J."/>
            <person name="Barry K."/>
            <person name="Miller A.N."/>
            <person name="Grigoriev I.V."/>
            <person name="Debuchy R."/>
            <person name="Gladieux P."/>
            <person name="Hiltunen Thoren M."/>
            <person name="Johannesson H."/>
        </authorList>
    </citation>
    <scope>NUCLEOTIDE SEQUENCE</scope>
    <source>
        <strain evidence="1">CBS 731.68</strain>
    </source>
</reference>
<evidence type="ECO:0000313" key="1">
    <source>
        <dbReference type="EMBL" id="KAK4122256.1"/>
    </source>
</evidence>
<proteinExistence type="predicted"/>
<evidence type="ECO:0000313" key="2">
    <source>
        <dbReference type="Proteomes" id="UP001302602"/>
    </source>
</evidence>
<dbReference type="RefSeq" id="XP_062646027.1">
    <property type="nucleotide sequence ID" value="XM_062796452.1"/>
</dbReference>
<dbReference type="GeneID" id="87833220"/>